<dbReference type="InterPro" id="IPR006640">
    <property type="entry name" value="SprT-like_domain"/>
</dbReference>
<dbReference type="Pfam" id="PF10263">
    <property type="entry name" value="SprT-like"/>
    <property type="match status" value="1"/>
</dbReference>
<protein>
    <submittedName>
        <fullName evidence="2">SprT-like family protein</fullName>
    </submittedName>
</protein>
<dbReference type="GO" id="GO:0006950">
    <property type="term" value="P:response to stress"/>
    <property type="evidence" value="ECO:0007669"/>
    <property type="project" value="UniProtKB-ARBA"/>
</dbReference>
<dbReference type="AlphaFoldDB" id="A0A1W2G607"/>
<proteinExistence type="predicted"/>
<evidence type="ECO:0000313" key="2">
    <source>
        <dbReference type="EMBL" id="SMD32100.1"/>
    </source>
</evidence>
<sequence>MSEAKHRRLFENHLPEKAVDYCYSLWSELGFNFRITRKRQSKYGDYRYDPATESHTISVNHDLNPYAFLVTYIHEVAHLFTFEKHKRSVSPHGEEWKLQFKKLMLPMLREDIFPMDVLGPLARHMKNPKATSTSDKALFVALRNHDENKSGLLLKEVEAGSKFLFNKKVYRKLEVRRTRSLCELTSNQKKYLISETAPVQVFKN</sequence>
<accession>A0A1W2G607</accession>
<evidence type="ECO:0000259" key="1">
    <source>
        <dbReference type="Pfam" id="PF10263"/>
    </source>
</evidence>
<dbReference type="RefSeq" id="WP_245826968.1">
    <property type="nucleotide sequence ID" value="NZ_FWYF01000001.1"/>
</dbReference>
<gene>
    <name evidence="2" type="ORF">SAMN04488029_0440</name>
</gene>
<name>A0A1W2G607_REIFA</name>
<organism evidence="2 3">
    <name type="scientific">Reichenbachiella faecimaris</name>
    <dbReference type="NCBI Taxonomy" id="692418"/>
    <lineage>
        <taxon>Bacteria</taxon>
        <taxon>Pseudomonadati</taxon>
        <taxon>Bacteroidota</taxon>
        <taxon>Cytophagia</taxon>
        <taxon>Cytophagales</taxon>
        <taxon>Reichenbachiellaceae</taxon>
        <taxon>Reichenbachiella</taxon>
    </lineage>
</organism>
<evidence type="ECO:0000313" key="3">
    <source>
        <dbReference type="Proteomes" id="UP000192472"/>
    </source>
</evidence>
<reference evidence="2 3" key="1">
    <citation type="submission" date="2017-04" db="EMBL/GenBank/DDBJ databases">
        <authorList>
            <person name="Afonso C.L."/>
            <person name="Miller P.J."/>
            <person name="Scott M.A."/>
            <person name="Spackman E."/>
            <person name="Goraichik I."/>
            <person name="Dimitrov K.M."/>
            <person name="Suarez D.L."/>
            <person name="Swayne D.E."/>
        </authorList>
    </citation>
    <scope>NUCLEOTIDE SEQUENCE [LARGE SCALE GENOMIC DNA]</scope>
    <source>
        <strain evidence="2 3">DSM 26133</strain>
    </source>
</reference>
<dbReference type="EMBL" id="FWYF01000001">
    <property type="protein sequence ID" value="SMD32100.1"/>
    <property type="molecule type" value="Genomic_DNA"/>
</dbReference>
<feature type="domain" description="SprT-like" evidence="1">
    <location>
        <begin position="31"/>
        <end position="103"/>
    </location>
</feature>
<dbReference type="Proteomes" id="UP000192472">
    <property type="component" value="Unassembled WGS sequence"/>
</dbReference>
<keyword evidence="3" id="KW-1185">Reference proteome</keyword>
<dbReference type="STRING" id="692418.SAMN04488029_0440"/>